<reference evidence="4 5" key="1">
    <citation type="submission" date="2013-11" db="EMBL/GenBank/DDBJ databases">
        <title>Complete genome sequence of Clostridum sp. M2/40.</title>
        <authorList>
            <person name="Wibberg D."/>
            <person name="Puehler A."/>
            <person name="Schlueter A."/>
        </authorList>
    </citation>
    <scope>NUCLEOTIDE SEQUENCE [LARGE SCALE GENOMIC DNA]</scope>
    <source>
        <strain evidence="5">M2/40</strain>
    </source>
</reference>
<dbReference type="CDD" id="cd07185">
    <property type="entry name" value="OmpA_C-like"/>
    <property type="match status" value="1"/>
</dbReference>
<keyword evidence="2" id="KW-1133">Transmembrane helix</keyword>
<gene>
    <name evidence="4" type="ORF">CM240_0739</name>
</gene>
<keyword evidence="1 2" id="KW-0472">Membrane</keyword>
<dbReference type="HOGENOM" id="CLU_1203124_0_0_9"/>
<dbReference type="Gene3D" id="3.30.1330.60">
    <property type="entry name" value="OmpA-like domain"/>
    <property type="match status" value="1"/>
</dbReference>
<organism evidence="4 5">
    <name type="scientific">Clostridium bornimense</name>
    <dbReference type="NCBI Taxonomy" id="1216932"/>
    <lineage>
        <taxon>Bacteria</taxon>
        <taxon>Bacillati</taxon>
        <taxon>Bacillota</taxon>
        <taxon>Clostridia</taxon>
        <taxon>Eubacteriales</taxon>
        <taxon>Clostridiaceae</taxon>
        <taxon>Clostridium</taxon>
    </lineage>
</organism>
<dbReference type="InterPro" id="IPR050330">
    <property type="entry name" value="Bact_OuterMem_StrucFunc"/>
</dbReference>
<evidence type="ECO:0000313" key="4">
    <source>
        <dbReference type="EMBL" id="CDM67904.1"/>
    </source>
</evidence>
<dbReference type="eggNOG" id="COG1360">
    <property type="taxonomic scope" value="Bacteria"/>
</dbReference>
<dbReference type="RefSeq" id="WP_044036563.1">
    <property type="nucleotide sequence ID" value="NZ_HG917868.1"/>
</dbReference>
<dbReference type="SUPFAM" id="SSF103088">
    <property type="entry name" value="OmpA-like"/>
    <property type="match status" value="1"/>
</dbReference>
<dbReference type="EMBL" id="HG917868">
    <property type="protein sequence ID" value="CDM67904.1"/>
    <property type="molecule type" value="Genomic_DNA"/>
</dbReference>
<dbReference type="PATRIC" id="fig|1216932.3.peg.725"/>
<dbReference type="OrthoDB" id="9805566at2"/>
<accession>W6RWB3</accession>
<dbReference type="PANTHER" id="PTHR30329:SF21">
    <property type="entry name" value="LIPOPROTEIN YIAD-RELATED"/>
    <property type="match status" value="1"/>
</dbReference>
<dbReference type="Pfam" id="PF00691">
    <property type="entry name" value="OmpA"/>
    <property type="match status" value="1"/>
</dbReference>
<dbReference type="AlphaFoldDB" id="W6RWB3"/>
<protein>
    <submittedName>
        <fullName evidence="4">OmpA/MotB domain-containing protein</fullName>
    </submittedName>
</protein>
<dbReference type="Proteomes" id="UP000019426">
    <property type="component" value="Chromosome M2/40_rep1"/>
</dbReference>
<name>W6RWB3_9CLOT</name>
<evidence type="ECO:0000259" key="3">
    <source>
        <dbReference type="PROSITE" id="PS51123"/>
    </source>
</evidence>
<keyword evidence="2" id="KW-0812">Transmembrane</keyword>
<feature type="domain" description="OmpA-like" evidence="3">
    <location>
        <begin position="84"/>
        <end position="215"/>
    </location>
</feature>
<dbReference type="InterPro" id="IPR036737">
    <property type="entry name" value="OmpA-like_sf"/>
</dbReference>
<dbReference type="GO" id="GO:0016020">
    <property type="term" value="C:membrane"/>
    <property type="evidence" value="ECO:0007669"/>
    <property type="project" value="UniProtKB-UniRule"/>
</dbReference>
<dbReference type="STRING" id="1216932.CM240_0739"/>
<dbReference type="PROSITE" id="PS51123">
    <property type="entry name" value="OMPA_2"/>
    <property type="match status" value="1"/>
</dbReference>
<dbReference type="KEGG" id="clt:CM240_0739"/>
<evidence type="ECO:0000256" key="1">
    <source>
        <dbReference type="PROSITE-ProRule" id="PRU00473"/>
    </source>
</evidence>
<keyword evidence="5" id="KW-1185">Reference proteome</keyword>
<dbReference type="PANTHER" id="PTHR30329">
    <property type="entry name" value="STATOR ELEMENT OF FLAGELLAR MOTOR COMPLEX"/>
    <property type="match status" value="1"/>
</dbReference>
<dbReference type="InterPro" id="IPR006665">
    <property type="entry name" value="OmpA-like"/>
</dbReference>
<evidence type="ECO:0000256" key="2">
    <source>
        <dbReference type="SAM" id="Phobius"/>
    </source>
</evidence>
<evidence type="ECO:0000313" key="5">
    <source>
        <dbReference type="Proteomes" id="UP000019426"/>
    </source>
</evidence>
<feature type="transmembrane region" description="Helical" evidence="2">
    <location>
        <begin position="21"/>
        <end position="42"/>
    </location>
</feature>
<proteinExistence type="predicted"/>
<sequence>MRKIKDNKDIEFNYWPSFVDVMSTIALVCIFMMIIFTTLIYGKYSNLKNTYNKFDDIGKNRALLYEKVEQELKPQLGEYIVFDKSTGVIEINTEILFDVDSYELTDKGKELSRLLGDVLIKFLSNDQYRDKIESIEVIGHTDNTYTGEYNRFLSTDRAGAFVNEMLSGQDEDTYGKFFKASGMSKFSPKAGTVENQTVEEENLNRRIEVCINFNDKDIEESIKTFFSKEDK</sequence>